<dbReference type="CDD" id="cd07344">
    <property type="entry name" value="M48_yhfN_like"/>
    <property type="match status" value="1"/>
</dbReference>
<feature type="domain" description="YgjP-like metallopeptidase" evidence="1">
    <location>
        <begin position="21"/>
        <end position="225"/>
    </location>
</feature>
<dbReference type="PANTHER" id="PTHR30399:SF1">
    <property type="entry name" value="UTP PYROPHOSPHATASE"/>
    <property type="match status" value="1"/>
</dbReference>
<protein>
    <submittedName>
        <fullName evidence="2">M48 family metallopeptidase</fullName>
    </submittedName>
</protein>
<dbReference type="Pfam" id="PF01863">
    <property type="entry name" value="YgjP-like"/>
    <property type="match status" value="1"/>
</dbReference>
<evidence type="ECO:0000313" key="2">
    <source>
        <dbReference type="EMBL" id="UOF91949.1"/>
    </source>
</evidence>
<evidence type="ECO:0000259" key="1">
    <source>
        <dbReference type="Pfam" id="PF01863"/>
    </source>
</evidence>
<name>A0ABY4CNX1_9BACL</name>
<evidence type="ECO:0000313" key="3">
    <source>
        <dbReference type="Proteomes" id="UP000830167"/>
    </source>
</evidence>
<reference evidence="2" key="1">
    <citation type="submission" date="2021-12" db="EMBL/GenBank/DDBJ databases">
        <title>Alicyclobacillaceae gen. nov., sp. nov., isolated from chalcocite enrichment system.</title>
        <authorList>
            <person name="Jiang Z."/>
        </authorList>
    </citation>
    <scope>NUCLEOTIDE SEQUENCE</scope>
    <source>
        <strain evidence="2">MYW30-H2</strain>
    </source>
</reference>
<proteinExistence type="predicted"/>
<accession>A0ABY4CNX1</accession>
<dbReference type="InterPro" id="IPR053136">
    <property type="entry name" value="UTP_pyrophosphatase-like"/>
</dbReference>
<organism evidence="2 3">
    <name type="scientific">Fodinisporobacter ferrooxydans</name>
    <dbReference type="NCBI Taxonomy" id="2901836"/>
    <lineage>
        <taxon>Bacteria</taxon>
        <taxon>Bacillati</taxon>
        <taxon>Bacillota</taxon>
        <taxon>Bacilli</taxon>
        <taxon>Bacillales</taxon>
        <taxon>Alicyclobacillaceae</taxon>
        <taxon>Fodinisporobacter</taxon>
    </lineage>
</organism>
<sequence>MQIIISGIPVEICKKNIKNMHLYVKPPSGKVSVSAPLDMSDEAIERFVRTKSSWIKEQVNKFEAQPRQTEREYVSGETLYVWGKQYFLQVEYGTSKNSLFLSGDKAILTVRRDSTTKQRDSFVKEWYRDLLKREVARLLPKWEKITGIKCDGWQTKYMTTRWGTCNTDKRKLWFNLQLAKKTPECLEYIILHELLHLVERNHNANFLSLMDKYMPYWRETKRKLNGQILDFME</sequence>
<dbReference type="EMBL" id="CP089291">
    <property type="protein sequence ID" value="UOF91949.1"/>
    <property type="molecule type" value="Genomic_DNA"/>
</dbReference>
<dbReference type="PANTHER" id="PTHR30399">
    <property type="entry name" value="UNCHARACTERIZED PROTEIN YGJP"/>
    <property type="match status" value="1"/>
</dbReference>
<dbReference type="InterPro" id="IPR002725">
    <property type="entry name" value="YgjP-like_metallopeptidase"/>
</dbReference>
<keyword evidence="3" id="KW-1185">Reference proteome</keyword>
<gene>
    <name evidence="2" type="ORF">LSG31_06835</name>
</gene>
<dbReference type="Gene3D" id="3.30.2010.10">
    <property type="entry name" value="Metalloproteases ('zincins'), catalytic domain"/>
    <property type="match status" value="1"/>
</dbReference>
<dbReference type="RefSeq" id="WP_347438639.1">
    <property type="nucleotide sequence ID" value="NZ_CP089291.1"/>
</dbReference>
<dbReference type="Proteomes" id="UP000830167">
    <property type="component" value="Chromosome"/>
</dbReference>